<evidence type="ECO:0000256" key="7">
    <source>
        <dbReference type="ARBA" id="ARBA00023242"/>
    </source>
</evidence>
<evidence type="ECO:0000256" key="1">
    <source>
        <dbReference type="ARBA" id="ARBA00004123"/>
    </source>
</evidence>
<dbReference type="PANTHER" id="PTHR13620">
    <property type="entry name" value="3-5 EXONUCLEASE"/>
    <property type="match status" value="1"/>
</dbReference>
<dbReference type="GO" id="GO:0003676">
    <property type="term" value="F:nucleic acid binding"/>
    <property type="evidence" value="ECO:0007669"/>
    <property type="project" value="InterPro"/>
</dbReference>
<keyword evidence="10" id="KW-0732">Signal</keyword>
<feature type="chain" id="PRO_5033366940" description="3'-5' exonuclease" evidence="10">
    <location>
        <begin position="18"/>
        <end position="247"/>
    </location>
</feature>
<dbReference type="GO" id="GO:0005634">
    <property type="term" value="C:nucleus"/>
    <property type="evidence" value="ECO:0007669"/>
    <property type="project" value="UniProtKB-SubCell"/>
</dbReference>
<accession>A0A3B0MPI5</accession>
<dbReference type="InterPro" id="IPR002562">
    <property type="entry name" value="3'-5'_exonuclease_dom"/>
</dbReference>
<keyword evidence="2" id="KW-0540">Nuclease</keyword>
<dbReference type="EMBL" id="UIVT01000002">
    <property type="protein sequence ID" value="SVP92043.1"/>
    <property type="molecule type" value="Genomic_DNA"/>
</dbReference>
<dbReference type="SMART" id="SM00474">
    <property type="entry name" value="35EXOc"/>
    <property type="match status" value="1"/>
</dbReference>
<dbReference type="EMBL" id="UIVS01000002">
    <property type="protein sequence ID" value="SVP92275.1"/>
    <property type="molecule type" value="Genomic_DNA"/>
</dbReference>
<dbReference type="InterPro" id="IPR051132">
    <property type="entry name" value="3-5_Exonuclease_domain"/>
</dbReference>
<dbReference type="InterPro" id="IPR036397">
    <property type="entry name" value="RNaseH_sf"/>
</dbReference>
<dbReference type="InterPro" id="IPR012337">
    <property type="entry name" value="RNaseH-like_sf"/>
</dbReference>
<keyword evidence="4" id="KW-0378">Hydrolase</keyword>
<evidence type="ECO:0000256" key="9">
    <source>
        <dbReference type="ARBA" id="ARBA00042761"/>
    </source>
</evidence>
<gene>
    <name evidence="12" type="ORF">TAT_000206400</name>
    <name evidence="13" type="ORF">TAV_000206600</name>
</gene>
<dbReference type="AlphaFoldDB" id="A0A3B0MPI5"/>
<evidence type="ECO:0000256" key="8">
    <source>
        <dbReference type="ARBA" id="ARBA00040531"/>
    </source>
</evidence>
<dbReference type="CDD" id="cd06141">
    <property type="entry name" value="WRN_exo"/>
    <property type="match status" value="1"/>
</dbReference>
<keyword evidence="3" id="KW-0479">Metal-binding</keyword>
<dbReference type="GO" id="GO:0046872">
    <property type="term" value="F:metal ion binding"/>
    <property type="evidence" value="ECO:0007669"/>
    <property type="project" value="UniProtKB-KW"/>
</dbReference>
<evidence type="ECO:0000256" key="3">
    <source>
        <dbReference type="ARBA" id="ARBA00022723"/>
    </source>
</evidence>
<keyword evidence="5" id="KW-0269">Exonuclease</keyword>
<dbReference type="Gene3D" id="3.30.420.10">
    <property type="entry name" value="Ribonuclease H-like superfamily/Ribonuclease H"/>
    <property type="match status" value="1"/>
</dbReference>
<dbReference type="SUPFAM" id="SSF53098">
    <property type="entry name" value="Ribonuclease H-like"/>
    <property type="match status" value="1"/>
</dbReference>
<keyword evidence="6" id="KW-0460">Magnesium</keyword>
<protein>
    <recommendedName>
        <fullName evidence="8">3'-5' exonuclease</fullName>
    </recommendedName>
    <alternativeName>
        <fullName evidence="9">Werner Syndrome-like exonuclease</fullName>
    </alternativeName>
</protein>
<organism evidence="12">
    <name type="scientific">Theileria annulata</name>
    <dbReference type="NCBI Taxonomy" id="5874"/>
    <lineage>
        <taxon>Eukaryota</taxon>
        <taxon>Sar</taxon>
        <taxon>Alveolata</taxon>
        <taxon>Apicomplexa</taxon>
        <taxon>Aconoidasida</taxon>
        <taxon>Piroplasmida</taxon>
        <taxon>Theileriidae</taxon>
        <taxon>Theileria</taxon>
    </lineage>
</organism>
<evidence type="ECO:0000256" key="6">
    <source>
        <dbReference type="ARBA" id="ARBA00022842"/>
    </source>
</evidence>
<feature type="domain" description="3'-5' exonuclease" evidence="11">
    <location>
        <begin position="60"/>
        <end position="233"/>
    </location>
</feature>
<dbReference type="PANTHER" id="PTHR13620:SF109">
    <property type="entry name" value="3'-5' EXONUCLEASE"/>
    <property type="match status" value="1"/>
</dbReference>
<evidence type="ECO:0000313" key="13">
    <source>
        <dbReference type="EMBL" id="SVP92275.1"/>
    </source>
</evidence>
<comment type="subcellular location">
    <subcellularLocation>
        <location evidence="1">Nucleus</location>
    </subcellularLocation>
</comment>
<dbReference type="GO" id="GO:0008408">
    <property type="term" value="F:3'-5' exonuclease activity"/>
    <property type="evidence" value="ECO:0007669"/>
    <property type="project" value="InterPro"/>
</dbReference>
<evidence type="ECO:0000256" key="4">
    <source>
        <dbReference type="ARBA" id="ARBA00022801"/>
    </source>
</evidence>
<feature type="signal peptide" evidence="10">
    <location>
        <begin position="1"/>
        <end position="17"/>
    </location>
</feature>
<dbReference type="VEuPathDB" id="PiroplasmaDB:TA15775"/>
<evidence type="ECO:0000256" key="10">
    <source>
        <dbReference type="SAM" id="SignalP"/>
    </source>
</evidence>
<keyword evidence="7" id="KW-0539">Nucleus</keyword>
<evidence type="ECO:0000259" key="11">
    <source>
        <dbReference type="SMART" id="SM00474"/>
    </source>
</evidence>
<evidence type="ECO:0000313" key="12">
    <source>
        <dbReference type="EMBL" id="SVP92043.1"/>
    </source>
</evidence>
<reference evidence="12" key="1">
    <citation type="submission" date="2018-07" db="EMBL/GenBank/DDBJ databases">
        <authorList>
            <person name="Quirk P.G."/>
            <person name="Krulwich T.A."/>
        </authorList>
    </citation>
    <scope>NUCLEOTIDE SEQUENCE</scope>
    <source>
        <strain evidence="12">Anand</strain>
    </source>
</reference>
<evidence type="ECO:0000256" key="5">
    <source>
        <dbReference type="ARBA" id="ARBA00022839"/>
    </source>
</evidence>
<evidence type="ECO:0000256" key="2">
    <source>
        <dbReference type="ARBA" id="ARBA00022722"/>
    </source>
</evidence>
<dbReference type="GO" id="GO:0006139">
    <property type="term" value="P:nucleobase-containing compound metabolic process"/>
    <property type="evidence" value="ECO:0007669"/>
    <property type="project" value="InterPro"/>
</dbReference>
<dbReference type="Pfam" id="PF01612">
    <property type="entry name" value="DNA_pol_A_exo1"/>
    <property type="match status" value="1"/>
</dbReference>
<proteinExistence type="predicted"/>
<name>A0A3B0MPI5_THEAN</name>
<sequence>MNHYLIKLAILFKLCYSFIRTGHLFKRGYIPLIRSNLNTLDSLSKELPSEYASFKGNNVIIDDSNVANYETSIDDLLGTKLLGFDLEYVPDYYSNLDYSYKRCKPSIVQICGDSTCFIYLIYKIGYIPNKGVFITLFMLQVSHGAPSDMRLLFKHYGTKCSNFVDLKDLCKDYNIYPASLKNATESVLNLKLNKKQQCSNWEADKLVPDQISYASTDAWVTREIFIKLNPAKISKIFLNSDGDIEKQ</sequence>